<evidence type="ECO:0000259" key="3">
    <source>
        <dbReference type="Pfam" id="PF23559"/>
    </source>
</evidence>
<sequence>MYSNLPPHLKTCLLYLNIYPEDYVIRKDDLVKQWVAEGFLGVEGSFGTQKYQGNTVDKEDVAGRYFDELVERKMIQPADINYNRQVLSCTVSHSVLDFIIQKSMEENFITAINYPEKITGHLDKVRRLSLKFGGAKIAQVPSNLTVCHVRSLMFSGFFKCVPPLMEYWLLRVLILDIWSDQEEILDLALIGELFQLRNIKIECNMTIKLPAVIRRLKYLQTLDVAAQVATFPSDIYCLKHLWHLRLPTEHYLSHARRINHMTSFLSGSSYNVRELVKLANLHDLHLTFSAVPSSYLARDIEWLVSCPWECSKLKSLILDCEVPLNKTISCSSWTDDVFSPPDHLEKLVLSPRIFIMSRLHKLIGRLNNLCTLKIAVRELTIGDVGILQQLASLAALSLHVRATPEERIVFTNGFDGLKYFKFTCTALCVEFTRGTMPNVQRLKLSFNANTMQQYRPEDAGIGNLGGLKVISAKIGAASADQTSREAAKCRLVEAFVYNHPSRHFLKGNHPQSHSLEENHPQLPIRNIQMVDWIIHDDTEHSSADVIMRGPDDEYIIEETETMEDFNRIADTPPALCLHVCRQPLLALCPPPAGLRLHPCRPCRSSN</sequence>
<keyword evidence="2" id="KW-0611">Plant defense</keyword>
<proteinExistence type="predicted"/>
<keyword evidence="1" id="KW-0677">Repeat</keyword>
<reference evidence="5" key="1">
    <citation type="submission" date="2019-03" db="EMBL/GenBank/DDBJ databases">
        <title>WGS assembly of Setaria viridis.</title>
        <authorList>
            <person name="Huang P."/>
            <person name="Jenkins J."/>
            <person name="Grimwood J."/>
            <person name="Barry K."/>
            <person name="Healey A."/>
            <person name="Mamidi S."/>
            <person name="Sreedasyam A."/>
            <person name="Shu S."/>
            <person name="Feldman M."/>
            <person name="Wu J."/>
            <person name="Yu Y."/>
            <person name="Chen C."/>
            <person name="Johnson J."/>
            <person name="Rokhsar D."/>
            <person name="Baxter I."/>
            <person name="Schmutz J."/>
            <person name="Brutnell T."/>
            <person name="Kellogg E."/>
        </authorList>
    </citation>
    <scope>NUCLEOTIDE SEQUENCE [LARGE SCALE GENOMIC DNA]</scope>
</reference>
<dbReference type="InterPro" id="IPR036388">
    <property type="entry name" value="WH-like_DNA-bd_sf"/>
</dbReference>
<evidence type="ECO:0000256" key="2">
    <source>
        <dbReference type="ARBA" id="ARBA00022821"/>
    </source>
</evidence>
<feature type="domain" description="Disease resistance R13L4/SHOC-2-like LRR" evidence="4">
    <location>
        <begin position="148"/>
        <end position="502"/>
    </location>
</feature>
<dbReference type="EMBL" id="CM016559">
    <property type="protein sequence ID" value="TKW02565.1"/>
    <property type="molecule type" value="Genomic_DNA"/>
</dbReference>
<dbReference type="SUPFAM" id="SSF52058">
    <property type="entry name" value="L domain-like"/>
    <property type="match status" value="1"/>
</dbReference>
<dbReference type="PANTHER" id="PTHR23155">
    <property type="entry name" value="DISEASE RESISTANCE PROTEIN RP"/>
    <property type="match status" value="1"/>
</dbReference>
<gene>
    <name evidence="5" type="ORF">SEVIR_8G249811v2</name>
</gene>
<dbReference type="Gramene" id="TKW02565">
    <property type="protein sequence ID" value="TKW02565"/>
    <property type="gene ID" value="SEVIR_8G249811v2"/>
</dbReference>
<dbReference type="Gene3D" id="1.10.10.10">
    <property type="entry name" value="Winged helix-like DNA-binding domain superfamily/Winged helix DNA-binding domain"/>
    <property type="match status" value="1"/>
</dbReference>
<dbReference type="Pfam" id="PF23559">
    <property type="entry name" value="WHD_DRP"/>
    <property type="match status" value="1"/>
</dbReference>
<dbReference type="Gene3D" id="3.80.10.10">
    <property type="entry name" value="Ribonuclease Inhibitor"/>
    <property type="match status" value="1"/>
</dbReference>
<feature type="domain" description="Disease resistance protein winged helix" evidence="3">
    <location>
        <begin position="18"/>
        <end position="99"/>
    </location>
</feature>
<keyword evidence="6" id="KW-1185">Reference proteome</keyword>
<organism evidence="5 6">
    <name type="scientific">Setaria viridis</name>
    <name type="common">Green bristlegrass</name>
    <name type="synonym">Setaria italica subsp. viridis</name>
    <dbReference type="NCBI Taxonomy" id="4556"/>
    <lineage>
        <taxon>Eukaryota</taxon>
        <taxon>Viridiplantae</taxon>
        <taxon>Streptophyta</taxon>
        <taxon>Embryophyta</taxon>
        <taxon>Tracheophyta</taxon>
        <taxon>Spermatophyta</taxon>
        <taxon>Magnoliopsida</taxon>
        <taxon>Liliopsida</taxon>
        <taxon>Poales</taxon>
        <taxon>Poaceae</taxon>
        <taxon>PACMAD clade</taxon>
        <taxon>Panicoideae</taxon>
        <taxon>Panicodae</taxon>
        <taxon>Paniceae</taxon>
        <taxon>Cenchrinae</taxon>
        <taxon>Setaria</taxon>
    </lineage>
</organism>
<dbReference type="GO" id="GO:0009626">
    <property type="term" value="P:plant-type hypersensitive response"/>
    <property type="evidence" value="ECO:0007669"/>
    <property type="project" value="UniProtKB-ARBA"/>
</dbReference>
<dbReference type="InterPro" id="IPR044974">
    <property type="entry name" value="Disease_R_plants"/>
</dbReference>
<dbReference type="InterPro" id="IPR055414">
    <property type="entry name" value="LRR_R13L4/SHOC2-like"/>
</dbReference>
<evidence type="ECO:0008006" key="7">
    <source>
        <dbReference type="Google" id="ProtNLM"/>
    </source>
</evidence>
<dbReference type="OMA" id="CFNANTM"/>
<dbReference type="AlphaFoldDB" id="A0A4U6TMY7"/>
<dbReference type="Pfam" id="PF23598">
    <property type="entry name" value="LRR_14"/>
    <property type="match status" value="1"/>
</dbReference>
<dbReference type="GO" id="GO:0002758">
    <property type="term" value="P:innate immune response-activating signaling pathway"/>
    <property type="evidence" value="ECO:0007669"/>
    <property type="project" value="UniProtKB-ARBA"/>
</dbReference>
<dbReference type="GO" id="GO:0042742">
    <property type="term" value="P:defense response to bacterium"/>
    <property type="evidence" value="ECO:0007669"/>
    <property type="project" value="UniProtKB-ARBA"/>
</dbReference>
<dbReference type="InterPro" id="IPR058922">
    <property type="entry name" value="WHD_DRP"/>
</dbReference>
<evidence type="ECO:0000313" key="6">
    <source>
        <dbReference type="Proteomes" id="UP000298652"/>
    </source>
</evidence>
<dbReference type="InterPro" id="IPR032675">
    <property type="entry name" value="LRR_dom_sf"/>
</dbReference>
<evidence type="ECO:0000259" key="4">
    <source>
        <dbReference type="Pfam" id="PF23598"/>
    </source>
</evidence>
<name>A0A4U6TMY7_SETVI</name>
<evidence type="ECO:0000256" key="1">
    <source>
        <dbReference type="ARBA" id="ARBA00022737"/>
    </source>
</evidence>
<dbReference type="PANTHER" id="PTHR23155:SF1094">
    <property type="entry name" value="OS11G0686400 PROTEIN"/>
    <property type="match status" value="1"/>
</dbReference>
<accession>A0A4U6TMY7</accession>
<dbReference type="Proteomes" id="UP000298652">
    <property type="component" value="Chromosome 8"/>
</dbReference>
<dbReference type="FunFam" id="1.10.10.10:FF:000322">
    <property type="entry name" value="Probable disease resistance protein At1g63360"/>
    <property type="match status" value="1"/>
</dbReference>
<protein>
    <recommendedName>
        <fullName evidence="7">NB-ARC domain-containing protein</fullName>
    </recommendedName>
</protein>
<evidence type="ECO:0000313" key="5">
    <source>
        <dbReference type="EMBL" id="TKW02565.1"/>
    </source>
</evidence>